<dbReference type="PANTHER" id="PTHR31973:SF187">
    <property type="entry name" value="MUTATOR TRANSPOSASE MUDRA PROTEIN"/>
    <property type="match status" value="1"/>
</dbReference>
<dbReference type="OrthoDB" id="1431692at2759"/>
<keyword evidence="4" id="KW-1185">Reference proteome</keyword>
<dbReference type="AlphaFoldDB" id="A0A834LFD4"/>
<dbReference type="EMBL" id="WJXA01000009">
    <property type="protein sequence ID" value="KAF7132753.1"/>
    <property type="molecule type" value="Genomic_DNA"/>
</dbReference>
<gene>
    <name evidence="3" type="ORF">RHSIM_Rhsim09G0064100</name>
</gene>
<accession>A0A834LFD4</accession>
<dbReference type="Pfam" id="PF10551">
    <property type="entry name" value="MULE"/>
    <property type="match status" value="1"/>
</dbReference>
<sequence length="340" mass="38662">MEEGRIKSASSCSTSRTRERGSSGISVSGTKASAFCQNESLDQPPRYGAQRHSSAESAQMEVYIMALLPCSMSSLTISNREVGITSFLSGCRPMLFIDACFLIDLYGGSCLSTVTHNANDQLFPLAYVIVSSENYEDWLWFMQNLKEIITGKQIVLVTDRNVSLLRTVMELFGEECNAWCVRHVKKNFSKFANSRGMRGNPKKTTLDLFTKIAYARDHLLYGVYLTKLFTLKPKLAKWVDENGPQHWSNALFPYPGWDKLYTNITKSFNNWILKLREMDIIQFMKGHVIITIDMLFRHKMEVTKWHPLPGGCNIDKMIKESQKKSQGFTGRVASLIEFIV</sequence>
<name>A0A834LFD4_RHOSS</name>
<evidence type="ECO:0000313" key="4">
    <source>
        <dbReference type="Proteomes" id="UP000626092"/>
    </source>
</evidence>
<evidence type="ECO:0000256" key="1">
    <source>
        <dbReference type="SAM" id="MobiDB-lite"/>
    </source>
</evidence>
<dbReference type="PANTHER" id="PTHR31973">
    <property type="entry name" value="POLYPROTEIN, PUTATIVE-RELATED"/>
    <property type="match status" value="1"/>
</dbReference>
<comment type="caution">
    <text evidence="3">The sequence shown here is derived from an EMBL/GenBank/DDBJ whole genome shotgun (WGS) entry which is preliminary data.</text>
</comment>
<dbReference type="Proteomes" id="UP000626092">
    <property type="component" value="Unassembled WGS sequence"/>
</dbReference>
<protein>
    <recommendedName>
        <fullName evidence="2">MULE transposase domain-containing protein</fullName>
    </recommendedName>
</protein>
<proteinExistence type="predicted"/>
<reference evidence="3" key="1">
    <citation type="submission" date="2019-11" db="EMBL/GenBank/DDBJ databases">
        <authorList>
            <person name="Liu Y."/>
            <person name="Hou J."/>
            <person name="Li T.-Q."/>
            <person name="Guan C.-H."/>
            <person name="Wu X."/>
            <person name="Wu H.-Z."/>
            <person name="Ling F."/>
            <person name="Zhang R."/>
            <person name="Shi X.-G."/>
            <person name="Ren J.-P."/>
            <person name="Chen E.-F."/>
            <person name="Sun J.-M."/>
        </authorList>
    </citation>
    <scope>NUCLEOTIDE SEQUENCE</scope>
    <source>
        <strain evidence="3">Adult_tree_wgs_1</strain>
        <tissue evidence="3">Leaves</tissue>
    </source>
</reference>
<organism evidence="3 4">
    <name type="scientific">Rhododendron simsii</name>
    <name type="common">Sims's rhododendron</name>
    <dbReference type="NCBI Taxonomy" id="118357"/>
    <lineage>
        <taxon>Eukaryota</taxon>
        <taxon>Viridiplantae</taxon>
        <taxon>Streptophyta</taxon>
        <taxon>Embryophyta</taxon>
        <taxon>Tracheophyta</taxon>
        <taxon>Spermatophyta</taxon>
        <taxon>Magnoliopsida</taxon>
        <taxon>eudicotyledons</taxon>
        <taxon>Gunneridae</taxon>
        <taxon>Pentapetalae</taxon>
        <taxon>asterids</taxon>
        <taxon>Ericales</taxon>
        <taxon>Ericaceae</taxon>
        <taxon>Ericoideae</taxon>
        <taxon>Rhodoreae</taxon>
        <taxon>Rhododendron</taxon>
    </lineage>
</organism>
<evidence type="ECO:0000313" key="3">
    <source>
        <dbReference type="EMBL" id="KAF7132753.1"/>
    </source>
</evidence>
<feature type="region of interest" description="Disordered" evidence="1">
    <location>
        <begin position="1"/>
        <end position="28"/>
    </location>
</feature>
<evidence type="ECO:0000259" key="2">
    <source>
        <dbReference type="Pfam" id="PF10551"/>
    </source>
</evidence>
<dbReference type="InterPro" id="IPR018289">
    <property type="entry name" value="MULE_transposase_dom"/>
</dbReference>
<feature type="domain" description="MULE transposase" evidence="2">
    <location>
        <begin position="95"/>
        <end position="187"/>
    </location>
</feature>